<dbReference type="Pfam" id="PF00262">
    <property type="entry name" value="Calreticulin"/>
    <property type="match status" value="2"/>
</dbReference>
<dbReference type="GO" id="GO:0005509">
    <property type="term" value="F:calcium ion binding"/>
    <property type="evidence" value="ECO:0007669"/>
    <property type="project" value="InterPro"/>
</dbReference>
<keyword evidence="4 14" id="KW-0732">Signal</keyword>
<comment type="similarity">
    <text evidence="2 11 14">Belongs to the calreticulin family.</text>
</comment>
<evidence type="ECO:0000313" key="21">
    <source>
        <dbReference type="Proteomes" id="UP000318447"/>
    </source>
</evidence>
<evidence type="ECO:0000256" key="10">
    <source>
        <dbReference type="ARBA" id="ARBA00023186"/>
    </source>
</evidence>
<evidence type="ECO:0000256" key="1">
    <source>
        <dbReference type="ARBA" id="ARBA00004319"/>
    </source>
</evidence>
<dbReference type="EMBL" id="LR812651">
    <property type="protein sequence ID" value="CAC5432690.1"/>
    <property type="molecule type" value="Genomic_DNA"/>
</dbReference>
<evidence type="ECO:0000256" key="13">
    <source>
        <dbReference type="PIRSR" id="PIRSR002356-3"/>
    </source>
</evidence>
<dbReference type="EMBL" id="RHLD01000005">
    <property type="protein sequence ID" value="TPP41359.1"/>
    <property type="molecule type" value="Genomic_DNA"/>
</dbReference>
<feature type="compositionally biased region" description="Basic and acidic residues" evidence="15">
    <location>
        <begin position="359"/>
        <end position="390"/>
    </location>
</feature>
<evidence type="ECO:0000256" key="2">
    <source>
        <dbReference type="ARBA" id="ARBA00010983"/>
    </source>
</evidence>
<reference evidence="17 20" key="1">
    <citation type="journal article" date="2011" name="Genome Res.">
        <title>Whole genome sequencing of multiple Leishmania donovani clinical isolates provides insights into population structure and mechanisms of drug resistance.</title>
        <authorList>
            <person name="Downing T."/>
            <person name="Imamura H."/>
            <person name="Decuypere S."/>
            <person name="Clark T.G."/>
            <person name="Coombs G.H."/>
            <person name="Cotton J.A."/>
            <person name="Hilley J.D."/>
            <person name="de Doncker S."/>
            <person name="Maes I."/>
            <person name="Mottram J.C."/>
            <person name="Quail M.A."/>
            <person name="Rijal S."/>
            <person name="Sanders M."/>
            <person name="Schonian G."/>
            <person name="Stark O."/>
            <person name="Sundar S."/>
            <person name="Vanaerschot M."/>
            <person name="Hertz-Fowler C."/>
            <person name="Dujardin J.C."/>
            <person name="Berriman M."/>
        </authorList>
    </citation>
    <scope>NUCLEOTIDE SEQUENCE [LARGE SCALE GENOMIC DNA]</scope>
    <source>
        <strain evidence="17 20">BPK282A1</strain>
    </source>
</reference>
<reference evidence="22" key="5">
    <citation type="submission" date="2019-02" db="EMBL/GenBank/DDBJ databases">
        <title>FDA dAtabase for Regulatory Grade micrObial Sequences (FDA-ARGOS): Supporting development and validation of Infectious Disease Dx tests.</title>
        <authorList>
            <person name="Duncan R."/>
            <person name="Fisher C."/>
            <person name="Tallon L."/>
            <person name="Sadzewicz L."/>
            <person name="Sengamalay N."/>
            <person name="Ott S."/>
            <person name="Godinez A."/>
            <person name="Nagaraj S."/>
            <person name="Vavikolanu K."/>
            <person name="Vyas G."/>
            <person name="Nadendla S."/>
            <person name="Aluvathingal J."/>
            <person name="Sichtig H."/>
        </authorList>
    </citation>
    <scope>NUCLEOTIDE SEQUENCE [LARGE SCALE GENOMIC DNA]</scope>
    <source>
        <strain evidence="22">FDAARGOS_360</strain>
    </source>
</reference>
<accession>A0A504X2U7</accession>
<dbReference type="Proteomes" id="UP000318821">
    <property type="component" value="Unassembled WGS sequence"/>
</dbReference>
<keyword evidence="3" id="KW-0479">Metal-binding</keyword>
<feature type="binding site" evidence="12">
    <location>
        <position position="318"/>
    </location>
    <ligand>
        <name>an alpha-D-glucoside</name>
        <dbReference type="ChEBI" id="CHEBI:22390"/>
    </ligand>
</feature>
<keyword evidence="9" id="KW-0106">Calcium</keyword>
<dbReference type="PANTHER" id="PTHR11073">
    <property type="entry name" value="CALRETICULIN AND CALNEXIN"/>
    <property type="match status" value="1"/>
</dbReference>
<evidence type="ECO:0000256" key="15">
    <source>
        <dbReference type="SAM" id="MobiDB-lite"/>
    </source>
</evidence>
<reference evidence="21" key="6">
    <citation type="submission" date="2019-02" db="EMBL/GenBank/DDBJ databases">
        <title>FDA dAtabase for Regulatory Grade micrObial Sequences (FDA-ARGOS): Supporting development and validation of Infectious Disease Dx tests.</title>
        <authorList>
            <person name="Duncan R."/>
            <person name="Fisher C."/>
            <person name="Tallon L."/>
            <person name="Sadzewicz L."/>
            <person name="Sengamalay N."/>
            <person name="Ott S."/>
            <person name="Godinez A."/>
            <person name="Nagaraj S."/>
            <person name="Vavikolanu K."/>
            <person name="Nadendla S."/>
            <person name="Aluvathingal J."/>
            <person name="Sichtig H."/>
        </authorList>
    </citation>
    <scope>NUCLEOTIDE SEQUENCE [LARGE SCALE GENOMIC DNA]</scope>
    <source>
        <strain evidence="21">FDAARGOS_361</strain>
    </source>
</reference>
<keyword evidence="7 11" id="KW-0256">Endoplasmic reticulum</keyword>
<dbReference type="InterPro" id="IPR018124">
    <property type="entry name" value="Calret/calnex_CS"/>
</dbReference>
<dbReference type="InterPro" id="IPR001580">
    <property type="entry name" value="Calret/calnex"/>
</dbReference>
<dbReference type="PIRSF" id="PIRSF002356">
    <property type="entry name" value="Calreticulin"/>
    <property type="match status" value="1"/>
</dbReference>
<feature type="binding site" evidence="12">
    <location>
        <position position="128"/>
    </location>
    <ligand>
        <name>an alpha-D-glucoside</name>
        <dbReference type="ChEBI" id="CHEBI:22390"/>
    </ligand>
</feature>
<dbReference type="InterPro" id="IPR009033">
    <property type="entry name" value="Calreticulin/calnexin_P_dom_sf"/>
</dbReference>
<dbReference type="GO" id="GO:0006457">
    <property type="term" value="P:protein folding"/>
    <property type="evidence" value="ECO:0007669"/>
    <property type="project" value="InterPro"/>
</dbReference>
<dbReference type="FunFam" id="2.10.250.10:FF:000002">
    <property type="entry name" value="Calreticulin"/>
    <property type="match status" value="1"/>
</dbReference>
<dbReference type="GO" id="GO:0036503">
    <property type="term" value="P:ERAD pathway"/>
    <property type="evidence" value="ECO:0007669"/>
    <property type="project" value="TreeGrafter"/>
</dbReference>
<evidence type="ECO:0000256" key="5">
    <source>
        <dbReference type="ARBA" id="ARBA00022734"/>
    </source>
</evidence>
<dbReference type="Proteomes" id="UP000008980">
    <property type="component" value="Chromosome 31"/>
</dbReference>
<protein>
    <recommendedName>
        <fullName evidence="11">Calreticulin</fullName>
    </recommendedName>
</protein>
<keyword evidence="5" id="KW-0430">Lectin</keyword>
<evidence type="ECO:0000256" key="9">
    <source>
        <dbReference type="ARBA" id="ARBA00022837"/>
    </source>
</evidence>
<dbReference type="VEuPathDB" id="TriTrypDB:LDHU3_31.4750"/>
<evidence type="ECO:0000313" key="22">
    <source>
        <dbReference type="Proteomes" id="UP000318821"/>
    </source>
</evidence>
<feature type="disulfide bond" evidence="13">
    <location>
        <begin position="106"/>
        <end position="137"/>
    </location>
</feature>
<evidence type="ECO:0000256" key="4">
    <source>
        <dbReference type="ARBA" id="ARBA00022729"/>
    </source>
</evidence>
<dbReference type="SUPFAM" id="SSF63887">
    <property type="entry name" value="P-domain of calnexin/calreticulin"/>
    <property type="match status" value="1"/>
</dbReference>
<evidence type="ECO:0000313" key="20">
    <source>
        <dbReference type="Proteomes" id="UP000008980"/>
    </source>
</evidence>
<dbReference type="AlphaFoldDB" id="A0A504X2U7"/>
<keyword evidence="13" id="KW-1015">Disulfide bond</keyword>
<dbReference type="GO" id="GO:0005788">
    <property type="term" value="C:endoplasmic reticulum lumen"/>
    <property type="evidence" value="ECO:0007669"/>
    <property type="project" value="UniProtKB-SubCell"/>
</dbReference>
<evidence type="ECO:0000256" key="8">
    <source>
        <dbReference type="ARBA" id="ARBA00022833"/>
    </source>
</evidence>
<feature type="binding site" evidence="12">
    <location>
        <position position="110"/>
    </location>
    <ligand>
        <name>an alpha-D-glucoside</name>
        <dbReference type="ChEBI" id="CHEBI:22390"/>
    </ligand>
</feature>
<reference evidence="20" key="3">
    <citation type="submission" date="2011-02" db="EMBL/GenBank/DDBJ databases">
        <title>Whole genome sequencing of Leishmania donovani clinical lines reveals dynamic variation related to drug resistance.</title>
        <authorList>
            <person name="Downing T."/>
            <person name="Imamura H."/>
            <person name="Sanders M."/>
            <person name="Decuypere S."/>
            <person name="Hertz-Fowler C."/>
            <person name="Clark T.G."/>
            <person name="Rijal S."/>
            <person name="Sundar S."/>
            <person name="Quail M.A."/>
            <person name="De Doncker S."/>
            <person name="Maes I."/>
            <person name="Vanaerschot M."/>
            <person name="Stark O."/>
            <person name="Schonian G."/>
            <person name="Dujardin J.C."/>
            <person name="Berriman M."/>
        </authorList>
    </citation>
    <scope>NUCLEOTIDE SEQUENCE [LARGE SCALE GENOMIC DNA]</scope>
    <source>
        <strain evidence="20">BPK282A1</strain>
    </source>
</reference>
<dbReference type="SMR" id="A0A504X2U7"/>
<keyword evidence="10 11" id="KW-0143">Chaperone</keyword>
<evidence type="ECO:0000256" key="6">
    <source>
        <dbReference type="ARBA" id="ARBA00022737"/>
    </source>
</evidence>
<dbReference type="GO" id="GO:0030246">
    <property type="term" value="F:carbohydrate binding"/>
    <property type="evidence" value="ECO:0007669"/>
    <property type="project" value="UniProtKB-KW"/>
</dbReference>
<dbReference type="GeneID" id="13389686"/>
<evidence type="ECO:0000256" key="7">
    <source>
        <dbReference type="ARBA" id="ARBA00022824"/>
    </source>
</evidence>
<dbReference type="GO" id="GO:0051082">
    <property type="term" value="F:unfolded protein binding"/>
    <property type="evidence" value="ECO:0007669"/>
    <property type="project" value="InterPro"/>
</dbReference>
<feature type="binding site" evidence="12">
    <location>
        <position position="135"/>
    </location>
    <ligand>
        <name>an alpha-D-glucoside</name>
        <dbReference type="ChEBI" id="CHEBI:22390"/>
    </ligand>
</feature>
<evidence type="ECO:0000256" key="14">
    <source>
        <dbReference type="RuleBase" id="RU362126"/>
    </source>
</evidence>
<name>A0A504X2U7_LEIDO</name>
<proteinExistence type="inferred from homology"/>
<reference evidence="18" key="4">
    <citation type="submission" date="2019-02" db="EMBL/GenBank/DDBJ databases">
        <title>FDA dAtabase for Regulatory Grade micrObial Sequences (FDA-ARGOS): Supporting development and validation of Infectious Disease Dx tests.</title>
        <authorList>
            <person name="Duncan R."/>
            <person name="Fisher C."/>
            <person name="Tallon L.J."/>
            <person name="Sadzewicz L."/>
            <person name="Sengamalay N."/>
            <person name="Ott S."/>
            <person name="Godinez A."/>
            <person name="Nagaraj S."/>
            <person name="Nadendla S."/>
            <person name="Sichtig H."/>
        </authorList>
    </citation>
    <scope>NUCLEOTIDE SEQUENCE</scope>
    <source>
        <strain evidence="18">FDAARGOS_360</strain>
        <strain evidence="19">FDAARGOS_361</strain>
    </source>
</reference>
<dbReference type="PANTHER" id="PTHR11073:SF2">
    <property type="entry name" value="CALRETICULIN"/>
    <property type="match status" value="1"/>
</dbReference>
<reference evidence="17" key="2">
    <citation type="submission" date="2011-01" db="EMBL/GenBank/DDBJ databases">
        <authorList>
            <person name="Zhao B.P."/>
            <person name="Ren Z.A."/>
            <person name="Li C.D."/>
        </authorList>
    </citation>
    <scope>NUCLEOTIDE SEQUENCE</scope>
    <source>
        <strain evidence="17">BPK282A1</strain>
    </source>
</reference>
<dbReference type="EMBL" id="RHLC01000006">
    <property type="protein sequence ID" value="TPP42506.1"/>
    <property type="molecule type" value="Genomic_DNA"/>
</dbReference>
<dbReference type="Gene3D" id="2.60.120.200">
    <property type="match status" value="1"/>
</dbReference>
<dbReference type="Proteomes" id="UP000601710">
    <property type="component" value="Chromosome 31"/>
</dbReference>
<feature type="signal peptide" evidence="14">
    <location>
        <begin position="1"/>
        <end position="23"/>
    </location>
</feature>
<dbReference type="PROSITE" id="PS00804">
    <property type="entry name" value="CALRETICULIN_2"/>
    <property type="match status" value="1"/>
</dbReference>
<feature type="chain" id="PRO_5005128464" description="Calreticulin" evidence="14">
    <location>
        <begin position="24"/>
        <end position="400"/>
    </location>
</feature>
<evidence type="ECO:0000256" key="3">
    <source>
        <dbReference type="ARBA" id="ARBA00022723"/>
    </source>
</evidence>
<dbReference type="VEuPathDB" id="TriTrypDB:LdBPK_312670.1"/>
<dbReference type="PRINTS" id="PR00626">
    <property type="entry name" value="CALRETICULIN"/>
</dbReference>
<dbReference type="KEGG" id="ldo:LDBPK_312670"/>
<evidence type="ECO:0000313" key="18">
    <source>
        <dbReference type="EMBL" id="TPP41359.1"/>
    </source>
</evidence>
<dbReference type="InterPro" id="IPR009169">
    <property type="entry name" value="Calreticulin"/>
</dbReference>
<dbReference type="OMA" id="KRDEICA"/>
<accession>E9BN37</accession>
<dbReference type="VEuPathDB" id="TriTrypDB:LdCL_310034700"/>
<dbReference type="Proteomes" id="UP000318447">
    <property type="component" value="Unassembled WGS sequence"/>
</dbReference>
<gene>
    <name evidence="18" type="ORF">CGC20_2845</name>
    <name evidence="19" type="ORF">CGC21_10955</name>
    <name evidence="17" type="ORF">LDBPK_312670</name>
    <name evidence="16" type="ORF">LDHU3_31.4750</name>
</gene>
<evidence type="ECO:0000313" key="17">
    <source>
        <dbReference type="EMBL" id="CBZ36665.1"/>
    </source>
</evidence>
<dbReference type="SUPFAM" id="SSF49899">
    <property type="entry name" value="Concanavalin A-like lectins/glucanases"/>
    <property type="match status" value="1"/>
</dbReference>
<evidence type="ECO:0000256" key="12">
    <source>
        <dbReference type="PIRSR" id="PIRSR002356-1"/>
    </source>
</evidence>
<dbReference type="RefSeq" id="XP_003863354.1">
    <property type="nucleotide sequence ID" value="XM_003863306.1"/>
</dbReference>
<feature type="compositionally biased region" description="Acidic residues" evidence="15">
    <location>
        <begin position="391"/>
        <end position="400"/>
    </location>
</feature>
<sequence>MAQRAMLAAVVGVLVLCVYVVQAEIFFHEEFNTMDGWVQSEHTSDYGKVALSVGAIHVDAEKEQGLKLMEDAKFYAVSKKLPKAVSNDGKSIVVSFSVKNEQKLTCGGTYLKFFSELDQKDLHGESAYWLMFGPDTCGSSTRLQFILSYNGTNHLWKKLWRPKTDKATHVYTVEIAPNNTYQLYVDGMHIQEGSFEEEWDMLPPKTIPDPTDEKPADWVDDMMMDDPSDTKPEHWDDEPATITDSEAVKPVDWDDAEDGVWEAPKIPNPNYRGAWTPRRIHNPDYKGKWAARQIPNPAYKEDPNLYRAPAPLQYVGIDVWQVEGGSIFDDIIIGDDITEVLGVVKSTYGAMAEKERDLIQAEEKKEATKEPAEAAAEKPNVGEHADHTPDEGDSEDKEDL</sequence>
<keyword evidence="6" id="KW-0677">Repeat</keyword>
<evidence type="ECO:0000256" key="11">
    <source>
        <dbReference type="PIRNR" id="PIRNR002356"/>
    </source>
</evidence>
<comment type="subcellular location">
    <subcellularLocation>
        <location evidence="1 11">Endoplasmic reticulum lumen</location>
    </subcellularLocation>
</comment>
<evidence type="ECO:0000313" key="16">
    <source>
        <dbReference type="EMBL" id="CAC5432690.1"/>
    </source>
</evidence>
<evidence type="ECO:0000313" key="19">
    <source>
        <dbReference type="EMBL" id="TPP42506.1"/>
    </source>
</evidence>
<dbReference type="EMBL" id="FR799618">
    <property type="protein sequence ID" value="CBZ36665.1"/>
    <property type="molecule type" value="Genomic_DNA"/>
</dbReference>
<keyword evidence="8" id="KW-0862">Zinc</keyword>
<organism evidence="18 22">
    <name type="scientific">Leishmania donovani</name>
    <dbReference type="NCBI Taxonomy" id="5661"/>
    <lineage>
        <taxon>Eukaryota</taxon>
        <taxon>Discoba</taxon>
        <taxon>Euglenozoa</taxon>
        <taxon>Kinetoplastea</taxon>
        <taxon>Metakinetoplastina</taxon>
        <taxon>Trypanosomatida</taxon>
        <taxon>Trypanosomatidae</taxon>
        <taxon>Leishmaniinae</taxon>
        <taxon>Leishmania</taxon>
    </lineage>
</organism>
<dbReference type="Gene3D" id="2.10.250.10">
    <property type="entry name" value="Calreticulin/calnexin, P domain"/>
    <property type="match status" value="1"/>
</dbReference>
<dbReference type="InterPro" id="IPR013320">
    <property type="entry name" value="ConA-like_dom_sf"/>
</dbReference>
<dbReference type="GO" id="GO:0005789">
    <property type="term" value="C:endoplasmic reticulum membrane"/>
    <property type="evidence" value="ECO:0007669"/>
    <property type="project" value="TreeGrafter"/>
</dbReference>
<feature type="region of interest" description="Disordered" evidence="15">
    <location>
        <begin position="359"/>
        <end position="400"/>
    </location>
</feature>
<reference evidence="16" key="7">
    <citation type="submission" date="2020-06" db="EMBL/GenBank/DDBJ databases">
        <authorList>
            <person name="Camacho E."/>
            <person name="Gonzalez-de la Fuente S."/>
            <person name="Rastrojo A."/>
            <person name="Peiro-Pastor R."/>
            <person name="Solana JC."/>
            <person name="Tabera L."/>
            <person name="Gamarro F."/>
            <person name="Carrasco-Ramiro F."/>
            <person name="Requena JM."/>
            <person name="Aguado B."/>
        </authorList>
    </citation>
    <scope>NUCLEOTIDE SEQUENCE</scope>
</reference>
<feature type="binding site" evidence="12">
    <location>
        <position position="112"/>
    </location>
    <ligand>
        <name>an alpha-D-glucoside</name>
        <dbReference type="ChEBI" id="CHEBI:22390"/>
    </ligand>
</feature>